<dbReference type="AlphaFoldDB" id="A0A0D2HYY8"/>
<accession>A0A0D2HYY8</accession>
<evidence type="ECO:0000313" key="2">
    <source>
        <dbReference type="Proteomes" id="UP000032233"/>
    </source>
</evidence>
<dbReference type="Proteomes" id="UP000032233">
    <property type="component" value="Unassembled WGS sequence"/>
</dbReference>
<sequence length="72" mass="7937">MLRSAGANEILEQTYRTPYKPKPPSKEGLFRQSVSFFRQLAAYGTFDPIGIIIGHAAFLLKCKGSGPNHIEA</sequence>
<organism evidence="1 2">
    <name type="scientific">Dethiosulfatarculus sandiegensis</name>
    <dbReference type="NCBI Taxonomy" id="1429043"/>
    <lineage>
        <taxon>Bacteria</taxon>
        <taxon>Pseudomonadati</taxon>
        <taxon>Thermodesulfobacteriota</taxon>
        <taxon>Desulfarculia</taxon>
        <taxon>Desulfarculales</taxon>
        <taxon>Desulfarculaceae</taxon>
        <taxon>Dethiosulfatarculus</taxon>
    </lineage>
</organism>
<evidence type="ECO:0000313" key="1">
    <source>
        <dbReference type="EMBL" id="KIX15473.1"/>
    </source>
</evidence>
<dbReference type="InParanoid" id="A0A0D2HYY8"/>
<gene>
    <name evidence="1" type="ORF">X474_04275</name>
</gene>
<comment type="caution">
    <text evidence="1">The sequence shown here is derived from an EMBL/GenBank/DDBJ whole genome shotgun (WGS) entry which is preliminary data.</text>
</comment>
<protein>
    <submittedName>
        <fullName evidence="1">Uncharacterized protein</fullName>
    </submittedName>
</protein>
<keyword evidence="2" id="KW-1185">Reference proteome</keyword>
<proteinExistence type="predicted"/>
<dbReference type="STRING" id="1429043.X474_04275"/>
<reference evidence="1 2" key="1">
    <citation type="submission" date="2013-11" db="EMBL/GenBank/DDBJ databases">
        <title>Metagenomic analysis of a methanogenic consortium involved in long chain n-alkane degradation.</title>
        <authorList>
            <person name="Davidova I.A."/>
            <person name="Callaghan A.V."/>
            <person name="Wawrik B."/>
            <person name="Pruitt S."/>
            <person name="Marks C."/>
            <person name="Duncan K.E."/>
            <person name="Suflita J.M."/>
        </authorList>
    </citation>
    <scope>NUCLEOTIDE SEQUENCE [LARGE SCALE GENOMIC DNA]</scope>
    <source>
        <strain evidence="1 2">SPR</strain>
    </source>
</reference>
<dbReference type="EMBL" id="AZAC01000003">
    <property type="protein sequence ID" value="KIX15473.1"/>
    <property type="molecule type" value="Genomic_DNA"/>
</dbReference>
<name>A0A0D2HYY8_9BACT</name>